<feature type="region of interest" description="Disordered" evidence="1">
    <location>
        <begin position="290"/>
        <end position="322"/>
    </location>
</feature>
<feature type="compositionally biased region" description="Basic and acidic residues" evidence="1">
    <location>
        <begin position="309"/>
        <end position="322"/>
    </location>
</feature>
<reference evidence="2" key="3">
    <citation type="submission" date="2025-09" db="UniProtKB">
        <authorList>
            <consortium name="Ensembl"/>
        </authorList>
    </citation>
    <scope>IDENTIFICATION</scope>
</reference>
<protein>
    <recommendedName>
        <fullName evidence="4">SEC7 domain-containing protein</fullName>
    </recommendedName>
</protein>
<dbReference type="AlphaFoldDB" id="H2ZA17"/>
<feature type="compositionally biased region" description="Basic and acidic residues" evidence="1">
    <location>
        <begin position="161"/>
        <end position="170"/>
    </location>
</feature>
<dbReference type="PANTHER" id="PTHR10663">
    <property type="entry name" value="GUANYL-NUCLEOTIDE EXCHANGE FACTOR"/>
    <property type="match status" value="1"/>
</dbReference>
<evidence type="ECO:0000256" key="1">
    <source>
        <dbReference type="SAM" id="MobiDB-lite"/>
    </source>
</evidence>
<organism evidence="2 3">
    <name type="scientific">Ciona savignyi</name>
    <name type="common">Pacific transparent sea squirt</name>
    <dbReference type="NCBI Taxonomy" id="51511"/>
    <lineage>
        <taxon>Eukaryota</taxon>
        <taxon>Metazoa</taxon>
        <taxon>Chordata</taxon>
        <taxon>Tunicata</taxon>
        <taxon>Ascidiacea</taxon>
        <taxon>Phlebobranchia</taxon>
        <taxon>Cionidae</taxon>
        <taxon>Ciona</taxon>
    </lineage>
</organism>
<evidence type="ECO:0008006" key="4">
    <source>
        <dbReference type="Google" id="ProtNLM"/>
    </source>
</evidence>
<dbReference type="PANTHER" id="PTHR10663:SF388">
    <property type="entry name" value="GOLGI-SPECIFIC BREFELDIN A-RESISTANCE GUANINE NUCLEOTIDE EXCHANGE FACTOR 1"/>
    <property type="match status" value="1"/>
</dbReference>
<feature type="region of interest" description="Disordered" evidence="1">
    <location>
        <begin position="141"/>
        <end position="173"/>
    </location>
</feature>
<feature type="compositionally biased region" description="Basic residues" evidence="1">
    <location>
        <begin position="299"/>
        <end position="308"/>
    </location>
</feature>
<evidence type="ECO:0000313" key="3">
    <source>
        <dbReference type="Proteomes" id="UP000007875"/>
    </source>
</evidence>
<dbReference type="HOGENOM" id="CLU_680693_0_0_1"/>
<reference evidence="2" key="2">
    <citation type="submission" date="2025-08" db="UniProtKB">
        <authorList>
            <consortium name="Ensembl"/>
        </authorList>
    </citation>
    <scope>IDENTIFICATION</scope>
</reference>
<name>H2ZA17_CIOSA</name>
<reference evidence="3" key="1">
    <citation type="submission" date="2003-08" db="EMBL/GenBank/DDBJ databases">
        <authorList>
            <person name="Birren B."/>
            <person name="Nusbaum C."/>
            <person name="Abebe A."/>
            <person name="Abouelleil A."/>
            <person name="Adekoya E."/>
            <person name="Ait-zahra M."/>
            <person name="Allen N."/>
            <person name="Allen T."/>
            <person name="An P."/>
            <person name="Anderson M."/>
            <person name="Anderson S."/>
            <person name="Arachchi H."/>
            <person name="Armbruster J."/>
            <person name="Bachantsang P."/>
            <person name="Baldwin J."/>
            <person name="Barry A."/>
            <person name="Bayul T."/>
            <person name="Blitshsteyn B."/>
            <person name="Bloom T."/>
            <person name="Blye J."/>
            <person name="Boguslavskiy L."/>
            <person name="Borowsky M."/>
            <person name="Boukhgalter B."/>
            <person name="Brunache A."/>
            <person name="Butler J."/>
            <person name="Calixte N."/>
            <person name="Calvo S."/>
            <person name="Camarata J."/>
            <person name="Campo K."/>
            <person name="Chang J."/>
            <person name="Cheshatsang Y."/>
            <person name="Citroen M."/>
            <person name="Collymore A."/>
            <person name="Considine T."/>
            <person name="Cook A."/>
            <person name="Cooke P."/>
            <person name="Corum B."/>
            <person name="Cuomo C."/>
            <person name="David R."/>
            <person name="Dawoe T."/>
            <person name="Degray S."/>
            <person name="Dodge S."/>
            <person name="Dooley K."/>
            <person name="Dorje P."/>
            <person name="Dorjee K."/>
            <person name="Dorris L."/>
            <person name="Duffey N."/>
            <person name="Dupes A."/>
            <person name="Elkins T."/>
            <person name="Engels R."/>
            <person name="Erickson J."/>
            <person name="Farina A."/>
            <person name="Faro S."/>
            <person name="Ferreira P."/>
            <person name="Fischer H."/>
            <person name="Fitzgerald M."/>
            <person name="Foley K."/>
            <person name="Gage D."/>
            <person name="Galagan J."/>
            <person name="Gearin G."/>
            <person name="Gnerre S."/>
            <person name="Gnirke A."/>
            <person name="Goyette A."/>
            <person name="Graham J."/>
            <person name="Grandbois E."/>
            <person name="Gyaltsen K."/>
            <person name="Hafez N."/>
            <person name="Hagopian D."/>
            <person name="Hagos B."/>
            <person name="Hall J."/>
            <person name="Hatcher B."/>
            <person name="Heller A."/>
            <person name="Higgins H."/>
            <person name="Honan T."/>
            <person name="Horn A."/>
            <person name="Houde N."/>
            <person name="Hughes L."/>
            <person name="Hulme W."/>
            <person name="Husby E."/>
            <person name="Iliev I."/>
            <person name="Jaffe D."/>
            <person name="Jones C."/>
            <person name="Kamal M."/>
            <person name="Kamat A."/>
            <person name="Kamvysselis M."/>
            <person name="Karlsson E."/>
            <person name="Kells C."/>
            <person name="Kieu A."/>
            <person name="Kisner P."/>
            <person name="Kodira C."/>
            <person name="Kulbokas E."/>
            <person name="Labutti K."/>
            <person name="Lama D."/>
            <person name="Landers T."/>
            <person name="Leger J."/>
            <person name="Levine S."/>
            <person name="Lewis D."/>
            <person name="Lewis T."/>
            <person name="Lindblad-toh K."/>
            <person name="Liu X."/>
            <person name="Lokyitsang T."/>
            <person name="Lokyitsang Y."/>
            <person name="Lucien O."/>
            <person name="Lui A."/>
            <person name="Ma L.J."/>
            <person name="Mabbitt R."/>
            <person name="Macdonald J."/>
            <person name="Maclean C."/>
            <person name="Major J."/>
            <person name="Manning J."/>
            <person name="Marabella R."/>
            <person name="Maru K."/>
            <person name="Matthews C."/>
            <person name="Mauceli E."/>
            <person name="Mccarthy M."/>
            <person name="Mcdonough S."/>
            <person name="Mcghee T."/>
            <person name="Meldrim J."/>
            <person name="Meneus L."/>
            <person name="Mesirov J."/>
            <person name="Mihalev A."/>
            <person name="Mihova T."/>
            <person name="Mikkelsen T."/>
            <person name="Mlenga V."/>
            <person name="Moru K."/>
            <person name="Mozes J."/>
            <person name="Mulrain L."/>
            <person name="Munson G."/>
            <person name="Naylor J."/>
            <person name="Newes C."/>
            <person name="Nguyen C."/>
            <person name="Nguyen N."/>
            <person name="Nguyen T."/>
            <person name="Nicol R."/>
            <person name="Nielsen C."/>
            <person name="Nizzari M."/>
            <person name="Norbu C."/>
            <person name="Norbu N."/>
            <person name="O'donnell P."/>
            <person name="Okoawo O."/>
            <person name="O'leary S."/>
            <person name="Omotosho B."/>
            <person name="O'neill K."/>
            <person name="Osman S."/>
            <person name="Parker S."/>
            <person name="Perrin D."/>
            <person name="Phunkhang P."/>
            <person name="Piqani B."/>
            <person name="Purcell S."/>
            <person name="Rachupka T."/>
            <person name="Ramasamy U."/>
            <person name="Rameau R."/>
            <person name="Ray V."/>
            <person name="Raymond C."/>
            <person name="Retta R."/>
            <person name="Richardson S."/>
            <person name="Rise C."/>
            <person name="Rodriguez J."/>
            <person name="Rogers J."/>
            <person name="Rogov P."/>
            <person name="Rutman M."/>
            <person name="Schupbach R."/>
            <person name="Seaman C."/>
            <person name="Settipalli S."/>
            <person name="Sharpe T."/>
            <person name="Sheridan J."/>
            <person name="Sherpa N."/>
            <person name="Shi J."/>
            <person name="Smirnov S."/>
            <person name="Smith C."/>
            <person name="Sougnez C."/>
            <person name="Spencer B."/>
            <person name="Stalker J."/>
            <person name="Stange-thomann N."/>
            <person name="Stavropoulos S."/>
            <person name="Stetson K."/>
            <person name="Stone C."/>
            <person name="Stone S."/>
            <person name="Stubbs M."/>
            <person name="Talamas J."/>
            <person name="Tchuinga P."/>
            <person name="Tenzing P."/>
            <person name="Tesfaye S."/>
            <person name="Theodore J."/>
            <person name="Thoulutsang Y."/>
            <person name="Topham K."/>
            <person name="Towey S."/>
            <person name="Tsamla T."/>
            <person name="Tsomo N."/>
            <person name="Vallee D."/>
            <person name="Vassiliev H."/>
            <person name="Venkataraman V."/>
            <person name="Vinson J."/>
            <person name="Vo A."/>
            <person name="Wade C."/>
            <person name="Wang S."/>
            <person name="Wangchuk T."/>
            <person name="Wangdi T."/>
            <person name="Whittaker C."/>
            <person name="Wilkinson J."/>
            <person name="Wu Y."/>
            <person name="Wyman D."/>
            <person name="Yadav S."/>
            <person name="Yang S."/>
            <person name="Yang X."/>
            <person name="Yeager S."/>
            <person name="Yee E."/>
            <person name="Young G."/>
            <person name="Zainoun J."/>
            <person name="Zembeck L."/>
            <person name="Zimmer A."/>
            <person name="Zody M."/>
            <person name="Lander E."/>
        </authorList>
    </citation>
    <scope>NUCLEOTIDE SEQUENCE [LARGE SCALE GENOMIC DNA]</scope>
</reference>
<keyword evidence="3" id="KW-1185">Reference proteome</keyword>
<accession>H2ZA17</accession>
<dbReference type="Proteomes" id="UP000007875">
    <property type="component" value="Unassembled WGS sequence"/>
</dbReference>
<proteinExistence type="predicted"/>
<dbReference type="Ensembl" id="ENSCSAVT00000014597.1">
    <property type="protein sequence ID" value="ENSCSAVP00000014432.1"/>
    <property type="gene ID" value="ENSCSAVG00000008446.1"/>
</dbReference>
<sequence>MGGNYMEDSAIFFLELLLRVVLQNRDRIMSLWQMVRDHLYSCIVMATEYSLLLERAVVGLMRMAIRLLHREEVAEEVLASLQILLMIKPSIIPMVSRQIGYGLHELLRTNAANIHARADWITIFTVMKTVGAGAVPPAIVQVPTNPNENPPDPTYGSLEDMADRRTHSDGESVAGETRLSVYSDRGYTSDSELYENHPGNTDTASEKLGNLEDKSSMQVIPPPPTPCNQFTLQLGEELRQHDMRAMVKCCETLAFLVRDAAHITPDNFELCVRCIRTFVEASINGVNRAHHASTELKHPDKKKFKKRKERDGKRRMTGHQQERYYGHNSDDETMVENVPGGYHTMSLQLLDLMHTLHTRAASIYSSWEAEERKVTNEPVVTAEASSLWGKCWCPLLQGIARLCCD</sequence>
<evidence type="ECO:0000313" key="2">
    <source>
        <dbReference type="Ensembl" id="ENSCSAVP00000014432.1"/>
    </source>
</evidence>
<dbReference type="GeneTree" id="ENSGT00940000168092"/>